<evidence type="ECO:0000259" key="1">
    <source>
        <dbReference type="Pfam" id="PF01977"/>
    </source>
</evidence>
<dbReference type="Pfam" id="PF01977">
    <property type="entry name" value="UbiD"/>
    <property type="match status" value="1"/>
</dbReference>
<evidence type="ECO:0000313" key="5">
    <source>
        <dbReference type="EMBL" id="WFG39298.1"/>
    </source>
</evidence>
<dbReference type="PANTHER" id="PTHR30108">
    <property type="entry name" value="3-OCTAPRENYL-4-HYDROXYBENZOATE CARBOXY-LYASE-RELATED"/>
    <property type="match status" value="1"/>
</dbReference>
<sequence length="586" mass="65207">MAFTDLQSFLQLLEREGELHRVTEEVDPELEVTEIATRAVKENLPAMLFENVKGAKYPLVINSMASMRRIELALGRPAEALGEDIVRFMEDVNPPNLGSFWRNRKTGWRLLKIRPKNTRRAMVQQVDEEPRLDQLPILKCWPEDGGRFFTLPLVMSRDPQTGAGNMGMYRMQVYDQQTTGMHMQIQKGGGFHYQKAEKLGQPLEMAVAVGGDPSLILAAIMPLPEGLDEVAFSGIVRGQRTPLAKAKTIDMKVPANAEFVFEGVLRPRVRRLEGPFGDHFGHYSAAGDHPVFEITRMTHRKNAIYPATVVGRPPQEDRYLGDAAQLALTPLVSLIRREVKDMWAYYEAGFHNLLVVSVDPRYQREPIKTALGLLGDGQLSLTKNLVLVGPDVNPRDYSQVMQAIRRNFDPEQDFHLIARTAADTLDFTGEALHKGSKMILDATGGPLGEGSPTAVALPANINSFAPGIVKHRLVGKTMLVVQTAGSGKEAVQKLVDNPLLGSVKIVVAVSPDVDIDDDENLLWGIFTRFDAVLDVMFSRSEFRGLAPVYSGVLGIDATWKEGYQKPLVMDPDVVKKVDSKWSQYWK</sequence>
<dbReference type="NCBIfam" id="TIGR00148">
    <property type="entry name" value="UbiD family decarboxylase"/>
    <property type="match status" value="1"/>
</dbReference>
<dbReference type="GO" id="GO:0016831">
    <property type="term" value="F:carboxy-lyase activity"/>
    <property type="evidence" value="ECO:0007669"/>
    <property type="project" value="InterPro"/>
</dbReference>
<dbReference type="EMBL" id="WMBE01000001">
    <property type="protein sequence ID" value="MDG0865973.1"/>
    <property type="molecule type" value="Genomic_DNA"/>
</dbReference>
<dbReference type="GO" id="GO:0005737">
    <property type="term" value="C:cytoplasm"/>
    <property type="evidence" value="ECO:0007669"/>
    <property type="project" value="TreeGrafter"/>
</dbReference>
<dbReference type="PANTHER" id="PTHR30108:SF7">
    <property type="entry name" value="3-POLYPRENYL-4-HYDROXYBENZOATE DECARBOXYLASE"/>
    <property type="match status" value="1"/>
</dbReference>
<evidence type="ECO:0000313" key="7">
    <source>
        <dbReference type="Proteomes" id="UP001321249"/>
    </source>
</evidence>
<reference evidence="6" key="3">
    <citation type="submission" date="2023-06" db="EMBL/GenBank/DDBJ databases">
        <title>Pangenomics reveal diversification of enzyme families and niche specialization in globally abundant SAR202 bacteria.</title>
        <authorList>
            <person name="Saw J.H.W."/>
        </authorList>
    </citation>
    <scope>NUCLEOTIDE SEQUENCE [LARGE SCALE GENOMIC DNA]</scope>
    <source>
        <strain evidence="6">JH1073</strain>
    </source>
</reference>
<dbReference type="Pfam" id="PF20696">
    <property type="entry name" value="UbiD_C"/>
    <property type="match status" value="2"/>
</dbReference>
<feature type="domain" description="3-octaprenyl-4-hydroxybenzoate carboxy-lyase-like Rift-related" evidence="1">
    <location>
        <begin position="119"/>
        <end position="313"/>
    </location>
</feature>
<dbReference type="Proteomes" id="UP001219901">
    <property type="component" value="Chromosome"/>
</dbReference>
<reference evidence="5" key="2">
    <citation type="journal article" date="2023" name="Nat. Commun.">
        <title>Cultivation of marine bacteria of the SAR202 clade.</title>
        <authorList>
            <person name="Lim Y."/>
            <person name="Seo J.H."/>
            <person name="Giovannoni S.J."/>
            <person name="Kang I."/>
            <person name="Cho J.C."/>
        </authorList>
    </citation>
    <scope>NUCLEOTIDE SEQUENCE</scope>
    <source>
        <strain evidence="5">JH1073</strain>
    </source>
</reference>
<dbReference type="EMBL" id="CP046147">
    <property type="protein sequence ID" value="WFG39298.1"/>
    <property type="molecule type" value="Genomic_DNA"/>
</dbReference>
<feature type="domain" description="3-octaprenyl-4-hydroxybenzoate carboxy-lyase-like C-terminal" evidence="3">
    <location>
        <begin position="319"/>
        <end position="442"/>
    </location>
</feature>
<gene>
    <name evidence="4" type="ORF">GKO46_02670</name>
    <name evidence="5" type="ORF">GKO48_06590</name>
</gene>
<dbReference type="SUPFAM" id="SSF50475">
    <property type="entry name" value="FMN-binding split barrel"/>
    <property type="match status" value="1"/>
</dbReference>
<feature type="domain" description="3-octaprenyl-4-hydroxybenzoate carboxy-lyase-like C-terminal" evidence="3">
    <location>
        <begin position="482"/>
        <end position="540"/>
    </location>
</feature>
<proteinExistence type="predicted"/>
<keyword evidence="6" id="KW-1185">Reference proteome</keyword>
<dbReference type="InterPro" id="IPR049383">
    <property type="entry name" value="UbiD-like_N"/>
</dbReference>
<dbReference type="InterPro" id="IPR048304">
    <property type="entry name" value="UbiD_Rift_dom"/>
</dbReference>
<dbReference type="Pfam" id="PF20695">
    <property type="entry name" value="UbiD_N"/>
    <property type="match status" value="1"/>
</dbReference>
<name>A0AAJ5ZDL8_9CHLR</name>
<dbReference type="InterPro" id="IPR049381">
    <property type="entry name" value="UbiD-like_C"/>
</dbReference>
<organism evidence="5 6">
    <name type="scientific">Candidatus Lucifugimonas marina</name>
    <dbReference type="NCBI Taxonomy" id="3038979"/>
    <lineage>
        <taxon>Bacteria</taxon>
        <taxon>Bacillati</taxon>
        <taxon>Chloroflexota</taxon>
        <taxon>Dehalococcoidia</taxon>
        <taxon>SAR202 cluster</taxon>
        <taxon>Candidatus Lucifugimonadales</taxon>
        <taxon>Candidatus Lucifugimonadaceae</taxon>
        <taxon>Candidatus Lucifugimonas</taxon>
    </lineage>
</organism>
<evidence type="ECO:0000313" key="6">
    <source>
        <dbReference type="Proteomes" id="UP001219901"/>
    </source>
</evidence>
<dbReference type="AlphaFoldDB" id="A0AAJ5ZDL8"/>
<dbReference type="SUPFAM" id="SSF143968">
    <property type="entry name" value="UbiD C-terminal domain-like"/>
    <property type="match status" value="2"/>
</dbReference>
<reference evidence="6 7" key="1">
    <citation type="submission" date="2019-11" db="EMBL/GenBank/DDBJ databases">
        <authorList>
            <person name="Cho J.-C."/>
        </authorList>
    </citation>
    <scope>NUCLEOTIDE SEQUENCE [LARGE SCALE GENOMIC DNA]</scope>
    <source>
        <strain evidence="5 6">JH1073</strain>
        <strain evidence="4 7">JH702</strain>
    </source>
</reference>
<protein>
    <submittedName>
        <fullName evidence="5">UbiD family decarboxylase</fullName>
    </submittedName>
</protein>
<evidence type="ECO:0000313" key="4">
    <source>
        <dbReference type="EMBL" id="MDG0865973.1"/>
    </source>
</evidence>
<dbReference type="Gene3D" id="3.40.1670.10">
    <property type="entry name" value="UbiD C-terminal domain-like"/>
    <property type="match status" value="2"/>
</dbReference>
<dbReference type="InterPro" id="IPR002830">
    <property type="entry name" value="UbiD"/>
</dbReference>
<dbReference type="RefSeq" id="WP_342822845.1">
    <property type="nucleotide sequence ID" value="NZ_CP046146.1"/>
</dbReference>
<dbReference type="Proteomes" id="UP001321249">
    <property type="component" value="Unassembled WGS sequence"/>
</dbReference>
<evidence type="ECO:0000259" key="3">
    <source>
        <dbReference type="Pfam" id="PF20696"/>
    </source>
</evidence>
<feature type="domain" description="3-octaprenyl-4-hydroxybenzoate carboxy-lyase-like N-terminal" evidence="2">
    <location>
        <begin position="10"/>
        <end position="88"/>
    </location>
</feature>
<accession>A0AAJ5ZDL8</accession>
<evidence type="ECO:0000259" key="2">
    <source>
        <dbReference type="Pfam" id="PF20695"/>
    </source>
</evidence>